<dbReference type="Gene3D" id="1.20.1280.50">
    <property type="match status" value="1"/>
</dbReference>
<dbReference type="InterPro" id="IPR056594">
    <property type="entry name" value="AT5G49610-like_b-prop"/>
</dbReference>
<dbReference type="PANTHER" id="PTHR32133:SF408">
    <property type="entry name" value="OS07G0120400 PROTEIN"/>
    <property type="match status" value="1"/>
</dbReference>
<dbReference type="PROSITE" id="PS50181">
    <property type="entry name" value="FBOX"/>
    <property type="match status" value="1"/>
</dbReference>
<dbReference type="PANTHER" id="PTHR32133">
    <property type="entry name" value="OS07G0120400 PROTEIN"/>
    <property type="match status" value="1"/>
</dbReference>
<name>A0A1D6Q4B1_MAIZE</name>
<sequence length="391" mass="44237">MASSLPDHLVEEILVRLPQDEPVHLARASLVCTSWRRVLVSDRDCFLRRCRGFHGAPPLLGYFDLSYGNDAKRFVPATSTTSPVRMPALHRRRWSAVDCRHGRVLIHYEDEDEDRSKRGFIVWDPLTGRQQHLGMPSASYPSHMCLYTSYTGAVLCAKDDGGCDHLDCQAAAGPFRVVCVETNLLRPIFACATSYSSLTGEWNAPAPKPNHDNHDFLRGHAKHSLLVGDAIYFLFQDDRTILRYDLGRHWLSEMDLPPFMWNAALMTAEDGGLGLAALPNNDNRIHTWSWHDDDGSGGGCWVEQRVIEFETLLPRRMRDKHYRVVGSAEGTSTVFVDISFGTIFVLDVKSKKMSRFRKRNGGLFEYVLPYVRFYAPSEDLAIKGQLPPRAI</sequence>
<dbReference type="PaxDb" id="4577-GRMZM2G139670_P01"/>
<dbReference type="Pfam" id="PF00646">
    <property type="entry name" value="F-box"/>
    <property type="match status" value="1"/>
</dbReference>
<dbReference type="InterPro" id="IPR036047">
    <property type="entry name" value="F-box-like_dom_sf"/>
</dbReference>
<dbReference type="Pfam" id="PF23635">
    <property type="entry name" value="Beta-prop_AT5G49610-like"/>
    <property type="match status" value="1"/>
</dbReference>
<protein>
    <submittedName>
        <fullName evidence="1">Uncharacterized protein</fullName>
    </submittedName>
</protein>
<dbReference type="AlphaFoldDB" id="A0A1D6Q4B1"/>
<reference evidence="1" key="1">
    <citation type="submission" date="2015-12" db="EMBL/GenBank/DDBJ databases">
        <title>Update maize B73 reference genome by single molecule sequencing technologies.</title>
        <authorList>
            <consortium name="Maize Genome Sequencing Project"/>
            <person name="Ware D."/>
        </authorList>
    </citation>
    <scope>NUCLEOTIDE SEQUENCE</scope>
    <source>
        <tissue evidence="1">Seedling</tissue>
    </source>
</reference>
<dbReference type="SUPFAM" id="SSF81383">
    <property type="entry name" value="F-box domain"/>
    <property type="match status" value="1"/>
</dbReference>
<dbReference type="InterPro" id="IPR001810">
    <property type="entry name" value="F-box_dom"/>
</dbReference>
<dbReference type="EMBL" id="CM000780">
    <property type="protein sequence ID" value="AQK53392.1"/>
    <property type="molecule type" value="Genomic_DNA"/>
</dbReference>
<proteinExistence type="predicted"/>
<dbReference type="ExpressionAtlas" id="A0A1D6Q4B1">
    <property type="expression patterns" value="baseline"/>
</dbReference>
<dbReference type="SUPFAM" id="SSF50965">
    <property type="entry name" value="Galactose oxidase, central domain"/>
    <property type="match status" value="1"/>
</dbReference>
<gene>
    <name evidence="1" type="ORF">ZEAMMB73_Zm00001d050973</name>
</gene>
<dbReference type="InParanoid" id="A0A1D6Q4B1"/>
<organism evidence="1">
    <name type="scientific">Zea mays</name>
    <name type="common">Maize</name>
    <dbReference type="NCBI Taxonomy" id="4577"/>
    <lineage>
        <taxon>Eukaryota</taxon>
        <taxon>Viridiplantae</taxon>
        <taxon>Streptophyta</taxon>
        <taxon>Embryophyta</taxon>
        <taxon>Tracheophyta</taxon>
        <taxon>Spermatophyta</taxon>
        <taxon>Magnoliopsida</taxon>
        <taxon>Liliopsida</taxon>
        <taxon>Poales</taxon>
        <taxon>Poaceae</taxon>
        <taxon>PACMAD clade</taxon>
        <taxon>Panicoideae</taxon>
        <taxon>Andropogonodae</taxon>
        <taxon>Andropogoneae</taxon>
        <taxon>Tripsacinae</taxon>
        <taxon>Zea</taxon>
    </lineage>
</organism>
<dbReference type="OMA" id="FIGRMPP"/>
<accession>A0A1D6Q4B1</accession>
<dbReference type="InterPro" id="IPR011043">
    <property type="entry name" value="Gal_Oxase/kelch_b-propeller"/>
</dbReference>
<evidence type="ECO:0000313" key="1">
    <source>
        <dbReference type="EMBL" id="AQK53392.1"/>
    </source>
</evidence>